<comment type="caution">
    <text evidence="2">The sequence shown here is derived from an EMBL/GenBank/DDBJ whole genome shotgun (WGS) entry which is preliminary data.</text>
</comment>
<dbReference type="Proteomes" id="UP001472677">
    <property type="component" value="Unassembled WGS sequence"/>
</dbReference>
<organism evidence="2 3">
    <name type="scientific">Hibiscus sabdariffa</name>
    <name type="common">roselle</name>
    <dbReference type="NCBI Taxonomy" id="183260"/>
    <lineage>
        <taxon>Eukaryota</taxon>
        <taxon>Viridiplantae</taxon>
        <taxon>Streptophyta</taxon>
        <taxon>Embryophyta</taxon>
        <taxon>Tracheophyta</taxon>
        <taxon>Spermatophyta</taxon>
        <taxon>Magnoliopsida</taxon>
        <taxon>eudicotyledons</taxon>
        <taxon>Gunneridae</taxon>
        <taxon>Pentapetalae</taxon>
        <taxon>rosids</taxon>
        <taxon>malvids</taxon>
        <taxon>Malvales</taxon>
        <taxon>Malvaceae</taxon>
        <taxon>Malvoideae</taxon>
        <taxon>Hibiscus</taxon>
    </lineage>
</organism>
<evidence type="ECO:0000313" key="2">
    <source>
        <dbReference type="EMBL" id="KAK8513079.1"/>
    </source>
</evidence>
<accession>A0ABR2C123</accession>
<protein>
    <recommendedName>
        <fullName evidence="1">Reverse transcriptase zinc-binding domain-containing protein</fullName>
    </recommendedName>
</protein>
<dbReference type="InterPro" id="IPR026960">
    <property type="entry name" value="RVT-Znf"/>
</dbReference>
<evidence type="ECO:0000259" key="1">
    <source>
        <dbReference type="Pfam" id="PF13966"/>
    </source>
</evidence>
<reference evidence="2 3" key="1">
    <citation type="journal article" date="2024" name="G3 (Bethesda)">
        <title>Genome assembly of Hibiscus sabdariffa L. provides insights into metabolisms of medicinal natural products.</title>
        <authorList>
            <person name="Kim T."/>
        </authorList>
    </citation>
    <scope>NUCLEOTIDE SEQUENCE [LARGE SCALE GENOMIC DNA]</scope>
    <source>
        <strain evidence="2">TK-2024</strain>
        <tissue evidence="2">Old leaves</tissue>
    </source>
</reference>
<dbReference type="Pfam" id="PF13966">
    <property type="entry name" value="zf-RVT"/>
    <property type="match status" value="1"/>
</dbReference>
<feature type="domain" description="Reverse transcriptase zinc-binding" evidence="1">
    <location>
        <begin position="25"/>
        <end position="82"/>
    </location>
</feature>
<keyword evidence="3" id="KW-1185">Reference proteome</keyword>
<proteinExistence type="predicted"/>
<dbReference type="EMBL" id="JBBPBM010000070">
    <property type="protein sequence ID" value="KAK8513079.1"/>
    <property type="molecule type" value="Genomic_DNA"/>
</dbReference>
<name>A0ABR2C123_9ROSI</name>
<gene>
    <name evidence="2" type="ORF">V6N12_037571</name>
</gene>
<evidence type="ECO:0000313" key="3">
    <source>
        <dbReference type="Proteomes" id="UP001472677"/>
    </source>
</evidence>
<sequence length="172" mass="19538">MPPFGNSYDHRGWLPSLDKKFLVRGIPKVRTFLWLVFHVKVLTNNERGRRHVTIDRGCPVYGVGNENIDHILRWCPLAFSLWNSLHNAGTDAQAVLIRERVRWSKLALGWCKLNIDGVVHKHSQLVSCDGPFDCIVDGYSLFGGGNGLFGSLSPLAEFRHFIWLLYVDAAYC</sequence>